<protein>
    <submittedName>
        <fullName evidence="1">Uncharacterized protein</fullName>
    </submittedName>
</protein>
<name>A0A3N8QQE6_9BURK</name>
<sequence>MNTKDMSVTANEVRVGDRIIMRPTWPEGRLVVDVSHGPRDFQLRFTFEGDDEACAFYSVAECVVVRRATGSEVTVPDGFRVVTKQEFFSALYADPRDIMPCIQHSPFYTTWETRGREVWGWSAPGWKNPRDEKIFALKQ</sequence>
<organism evidence="1 2">
    <name type="scientific">Burkholderia contaminans</name>
    <dbReference type="NCBI Taxonomy" id="488447"/>
    <lineage>
        <taxon>Bacteria</taxon>
        <taxon>Pseudomonadati</taxon>
        <taxon>Pseudomonadota</taxon>
        <taxon>Betaproteobacteria</taxon>
        <taxon>Burkholderiales</taxon>
        <taxon>Burkholderiaceae</taxon>
        <taxon>Burkholderia</taxon>
        <taxon>Burkholderia cepacia complex</taxon>
    </lineage>
</organism>
<proteinExistence type="predicted"/>
<dbReference type="Proteomes" id="UP000269271">
    <property type="component" value="Unassembled WGS sequence"/>
</dbReference>
<accession>A0A3N8QQE6</accession>
<dbReference type="AlphaFoldDB" id="A0A3N8QQE6"/>
<evidence type="ECO:0000313" key="2">
    <source>
        <dbReference type="Proteomes" id="UP000269271"/>
    </source>
</evidence>
<dbReference type="RefSeq" id="WP_124618491.1">
    <property type="nucleotide sequence ID" value="NZ_QTQX01000013.1"/>
</dbReference>
<reference evidence="1 2" key="1">
    <citation type="submission" date="2018-08" db="EMBL/GenBank/DDBJ databases">
        <title>Comparative analysis of Burkholderia isolates from Puerto Rico.</title>
        <authorList>
            <person name="Hall C."/>
            <person name="Sahl J."/>
            <person name="Wagner D."/>
        </authorList>
    </citation>
    <scope>NUCLEOTIDE SEQUENCE [LARGE SCALE GENOMIC DNA]</scope>
    <source>
        <strain evidence="1 2">Bp9001</strain>
    </source>
</reference>
<evidence type="ECO:0000313" key="1">
    <source>
        <dbReference type="EMBL" id="RQT26024.1"/>
    </source>
</evidence>
<gene>
    <name evidence="1" type="ORF">DF037_20250</name>
</gene>
<comment type="caution">
    <text evidence="1">The sequence shown here is derived from an EMBL/GenBank/DDBJ whole genome shotgun (WGS) entry which is preliminary data.</text>
</comment>
<dbReference type="EMBL" id="QTQX01000013">
    <property type="protein sequence ID" value="RQT26024.1"/>
    <property type="molecule type" value="Genomic_DNA"/>
</dbReference>